<evidence type="ECO:0000256" key="2">
    <source>
        <dbReference type="ARBA" id="ARBA00004623"/>
    </source>
</evidence>
<evidence type="ECO:0000256" key="4">
    <source>
        <dbReference type="ARBA" id="ARBA00022448"/>
    </source>
</evidence>
<evidence type="ECO:0000313" key="12">
    <source>
        <dbReference type="Proteomes" id="UP000694722"/>
    </source>
</evidence>
<dbReference type="GO" id="GO:0034045">
    <property type="term" value="C:phagophore assembly site membrane"/>
    <property type="evidence" value="ECO:0007669"/>
    <property type="project" value="UniProtKB-SubCell"/>
</dbReference>
<protein>
    <submittedName>
        <fullName evidence="11">Autophagy related 2B</fullName>
    </submittedName>
</protein>
<evidence type="ECO:0000256" key="10">
    <source>
        <dbReference type="SAM" id="MobiDB-lite"/>
    </source>
</evidence>
<evidence type="ECO:0000313" key="11">
    <source>
        <dbReference type="Ensembl" id="ENSSSCP00040045143.1"/>
    </source>
</evidence>
<feature type="region of interest" description="Disordered" evidence="10">
    <location>
        <begin position="868"/>
        <end position="889"/>
    </location>
</feature>
<evidence type="ECO:0000256" key="3">
    <source>
        <dbReference type="ARBA" id="ARBA00009714"/>
    </source>
</evidence>
<keyword evidence="4" id="KW-0813">Transport</keyword>
<feature type="region of interest" description="Disordered" evidence="10">
    <location>
        <begin position="1375"/>
        <end position="1402"/>
    </location>
</feature>
<evidence type="ECO:0000256" key="6">
    <source>
        <dbReference type="ARBA" id="ARBA00023055"/>
    </source>
</evidence>
<dbReference type="Proteomes" id="UP000694722">
    <property type="component" value="Unplaced"/>
</dbReference>
<dbReference type="InterPro" id="IPR026849">
    <property type="entry name" value="ATG2"/>
</dbReference>
<dbReference type="PANTHER" id="PTHR13190:SF20">
    <property type="entry name" value="AUTOPHAGY-RELATED PROTEIN 2 HOMOLOG B"/>
    <property type="match status" value="1"/>
</dbReference>
<feature type="region of interest" description="Disordered" evidence="10">
    <location>
        <begin position="1571"/>
        <end position="1593"/>
    </location>
</feature>
<gene>
    <name evidence="11" type="primary">ATG2B</name>
</gene>
<keyword evidence="7" id="KW-0472">Membrane</keyword>
<keyword evidence="6" id="KW-0445">Lipid transport</keyword>
<dbReference type="PANTHER" id="PTHR13190">
    <property type="entry name" value="AUTOPHAGY-RELATED 2, ISOFORM A"/>
    <property type="match status" value="1"/>
</dbReference>
<accession>A0A8D1G490</accession>
<comment type="subcellular location">
    <subcellularLocation>
        <location evidence="1">Endoplasmic reticulum membrane</location>
        <topology evidence="1">Peripheral membrane protein</topology>
    </subcellularLocation>
    <subcellularLocation>
        <location evidence="2">Preautophagosomal structure membrane</location>
        <topology evidence="2">Peripheral membrane protein</topology>
    </subcellularLocation>
</comment>
<dbReference type="GO" id="GO:0006869">
    <property type="term" value="P:lipid transport"/>
    <property type="evidence" value="ECO:0007669"/>
    <property type="project" value="UniProtKB-KW"/>
</dbReference>
<dbReference type="GO" id="GO:0006914">
    <property type="term" value="P:autophagy"/>
    <property type="evidence" value="ECO:0007669"/>
    <property type="project" value="InterPro"/>
</dbReference>
<comment type="catalytic activity">
    <reaction evidence="8">
        <text>a 1,2-diacyl-sn-glycero-3-phospho-L-serine(in) = a 1,2-diacyl-sn-glycero-3-phospho-L-serine(out)</text>
        <dbReference type="Rhea" id="RHEA:38663"/>
        <dbReference type="ChEBI" id="CHEBI:57262"/>
    </reaction>
</comment>
<evidence type="ECO:0000256" key="9">
    <source>
        <dbReference type="ARBA" id="ARBA00024615"/>
    </source>
</evidence>
<proteinExistence type="inferred from homology"/>
<evidence type="ECO:0000256" key="1">
    <source>
        <dbReference type="ARBA" id="ARBA00004406"/>
    </source>
</evidence>
<reference evidence="11" key="1">
    <citation type="submission" date="2025-08" db="UniProtKB">
        <authorList>
            <consortium name="Ensembl"/>
        </authorList>
    </citation>
    <scope>IDENTIFICATION</scope>
</reference>
<dbReference type="GO" id="GO:0005789">
    <property type="term" value="C:endoplasmic reticulum membrane"/>
    <property type="evidence" value="ECO:0007669"/>
    <property type="project" value="UniProtKB-SubCell"/>
</dbReference>
<comment type="catalytic activity">
    <reaction evidence="9">
        <text>a 1,2-diacyl-sn-glycero-3-phosphoethanolamine(in) = a 1,2-diacyl-sn-glycero-3-phosphoethanolamine(out)</text>
        <dbReference type="Rhea" id="RHEA:38895"/>
        <dbReference type="ChEBI" id="CHEBI:64612"/>
    </reaction>
</comment>
<name>A0A8D1G490_PIG</name>
<dbReference type="Pfam" id="PF13329">
    <property type="entry name" value="ATG2_CAD"/>
    <property type="match status" value="3"/>
</dbReference>
<keyword evidence="5" id="KW-0256">Endoplasmic reticulum</keyword>
<organism evidence="11 12">
    <name type="scientific">Sus scrofa</name>
    <name type="common">Pig</name>
    <dbReference type="NCBI Taxonomy" id="9823"/>
    <lineage>
        <taxon>Eukaryota</taxon>
        <taxon>Metazoa</taxon>
        <taxon>Chordata</taxon>
        <taxon>Craniata</taxon>
        <taxon>Vertebrata</taxon>
        <taxon>Euteleostomi</taxon>
        <taxon>Mammalia</taxon>
        <taxon>Eutheria</taxon>
        <taxon>Laurasiatheria</taxon>
        <taxon>Artiodactyla</taxon>
        <taxon>Suina</taxon>
        <taxon>Suidae</taxon>
        <taxon>Sus</taxon>
    </lineage>
</organism>
<evidence type="ECO:0000256" key="8">
    <source>
        <dbReference type="ARBA" id="ARBA00024479"/>
    </source>
</evidence>
<comment type="similarity">
    <text evidence="3">Belongs to the ATG2 family.</text>
</comment>
<evidence type="ECO:0000256" key="5">
    <source>
        <dbReference type="ARBA" id="ARBA00022824"/>
    </source>
</evidence>
<dbReference type="Ensembl" id="ENSSSCT00040100454.1">
    <property type="protein sequence ID" value="ENSSSCP00040045143.1"/>
    <property type="gene ID" value="ENSSSCG00040072370.1"/>
</dbReference>
<sequence>MPWPFSESIKKRACRYLLQRYLGHFLQEKLSLEQLSLDLYQGTGSLAQVPLDKWCLNEILESADAPLEVTEGFIQSISLSVPWGSLLQDNCALEVKGLEVVFRPRPRLATGSEPMYWSSFMTSSMQLAKECLSQKLTDEQGEGSQPFEGLEKFAETIETVLRRVKVTFIDTVLRIEHVPENSKTGAALEVRIERTMYCDETADESSGINVHQPTAFAHKLLQLSGVSLFWDEFSASAKSSPVCSTAPVETEPKLSPSWNPKIVYEPHPQLTRNLPEVAPSDPVQIGGLIGRLELSLTLKQNEVLPGAKLDIDGQIDSIHLFLSPRQVHLLLDMLAAIAGPENSSKIGLANKDRKNRPMQQEDEYRIQMELNRYYLRKDSLSAGVSSEQSFYETETARTPSSREEEVFFSMADMDMSHSLSSLPPLGEPPNMDLELSLTSTYTNTPAGSPLSTTVLQPTWGDFLDHQKNQPVRGSTLPSNLVHPASLQKTSHPTRSVSVDESRPELIFRVAVGTFSISVLHIDPLSPPETSLNLNPLTPMAIAFFTCIEKIDPAGFSTEDFKSFRAVFAEACSHDHLRFIGTGIKVSYEQRQRSASRCFSTDMSIGQMELLECLFPTDSHSVPPHYTELLTFHSKERTDSHPPVCLQLHYKHSENKGPQGNQARLSSVPQRAELQIKLNPVFCELDISIVDRLNSLLQPQKLTTVEMMASHMYTSYNKHISLHKAFTEVFLDDSHNPANCRVSVQVATPALNLSVRFPIPDLRSDQERGPWFKKSLQKEILHLAFTDLEFKTEFIGGSTPEQVKLELTFRELVGSFQEDKGEPSVKFFHVTSGGDGETTPPDDFDWPRIVLKVNPPAMHSILERIAAEEAEESDSHYQEEEEGAAHSLKDVCDLRRPAPSPFSSRRVMFENEQMVMPGDPVEMTEFQDKAISNSHYVLELTLPNIHVTLPNKSFYEKLYNRIFNDLLLWEPTAPSPVETFENISYGIGLSVASQLINTFNKDSFSPFKSTVHYDEESGSEEETLQYFSTVDPSYRSRRKKKLDSQNKNSQSFLSVLLSINHGLMAVFTDVKQDSGDLLENKHGEFWLEFNSGSLFCVTKYEGFDDKHYICLHSSSFSLYHKGIVDGAVPSTETRLPSSTRPHWLEPTIYSSEEDGLSRAASDAVGGDPLNMLSVAVKILSDKSESNTKEFLIAVGLKGATLQHRMLPSGLSWHEQILHFLNIADEPVLGYSPPASFTTFHVHLWGCALDYRPLYLPIRSLLTVETFSVSSSVALDKSSSTLRIILDEAALHLSDKCNTVTINLNRDYVRVMDMGLLELTITAVKSDSDEEQTEPRFELHCSSDVVHIRTCSDSCAALMNLIQYIASYGDLHAANRADMKPGAPQRKMKVDSSGRSSSRGPVLPEADQQILRDLMSDAMEEIDMQEAASSVKPQSNGVLDAKSQIQEPCCSDLFLFPDESGNVSQEPGPTYASFTHHLTSDAMTGAPTENDDFCILFAPKATIQEKEEEPVVKIMVDDAIVIRDNYFSLPVKKTDTSKAPLHFPIPIIRYVVKEVSLVWHLYGGKDFGTAPPTSPAKSFISPHSSPSHTPTRHGRTVVCGGKGRNHDFLMEIQFSKVKFQHEVYPPCKPECDSSLLEHPVSRQVFIVQDLEIRDRLATSQMNKFLYLYCSKEMPRKAHSNMLTVKALHVRPESGRSPQECCLRVSLMPLRLNIDQDALFFLKDFFTSLSTEVEILMAPDPEVKKSPGADVTCSLPRHLSTSKEPNLVISFPGPKQPPQNDSATSVQVVNGEEETFSAEEASFSDQPVFFSLLGVDKLFAYAITEWLTDIKKNQLPGILGGVGPMHSLVQLVQGLKDLVWLPIEQYRKDGRIVRGFQRGAASFGTSTAMAALELTNRMVQTIQAAAETAYDMVSPGTLAIEPKKIRRFPHHRLAHQPVDLREGVAKAYSVVKEVSTEGRARATLCALLVSSNERWFVLKKPLGRVWNCCRWRTQVPARGREEAAS</sequence>
<evidence type="ECO:0000256" key="7">
    <source>
        <dbReference type="ARBA" id="ARBA00023136"/>
    </source>
</evidence>